<dbReference type="Proteomes" id="UP000674318">
    <property type="component" value="Unassembled WGS sequence"/>
</dbReference>
<dbReference type="GeneID" id="94288104"/>
<dbReference type="RefSeq" id="XP_067754184.1">
    <property type="nucleotide sequence ID" value="XM_067898027.1"/>
</dbReference>
<evidence type="ECO:0000256" key="1">
    <source>
        <dbReference type="SAM" id="MobiDB-lite"/>
    </source>
</evidence>
<accession>A0A836L0W1</accession>
<dbReference type="EMBL" id="JAFJZO010000034">
    <property type="protein sequence ID" value="KAG5494149.1"/>
    <property type="molecule type" value="Genomic_DNA"/>
</dbReference>
<organism evidence="2 3">
    <name type="scientific">Porcisia hertigi</name>
    <dbReference type="NCBI Taxonomy" id="2761500"/>
    <lineage>
        <taxon>Eukaryota</taxon>
        <taxon>Discoba</taxon>
        <taxon>Euglenozoa</taxon>
        <taxon>Kinetoplastea</taxon>
        <taxon>Metakinetoplastina</taxon>
        <taxon>Trypanosomatida</taxon>
        <taxon>Trypanosomatidae</taxon>
        <taxon>Leishmaniinae</taxon>
        <taxon>Porcisia</taxon>
    </lineage>
</organism>
<name>A0A836L0W1_9TRYP</name>
<dbReference type="OrthoDB" id="262726at2759"/>
<feature type="region of interest" description="Disordered" evidence="1">
    <location>
        <begin position="106"/>
        <end position="148"/>
    </location>
</feature>
<protein>
    <submittedName>
        <fullName evidence="2">Uncharacterized protein</fullName>
    </submittedName>
</protein>
<proteinExistence type="predicted"/>
<evidence type="ECO:0000313" key="2">
    <source>
        <dbReference type="EMBL" id="KAG5494149.1"/>
    </source>
</evidence>
<feature type="compositionally biased region" description="Basic and acidic residues" evidence="1">
    <location>
        <begin position="128"/>
        <end position="148"/>
    </location>
</feature>
<comment type="caution">
    <text evidence="2">The sequence shown here is derived from an EMBL/GenBank/DDBJ whole genome shotgun (WGS) entry which is preliminary data.</text>
</comment>
<dbReference type="AlphaFoldDB" id="A0A836L0W1"/>
<gene>
    <name evidence="2" type="ORF">JKF63_01984</name>
</gene>
<dbReference type="KEGG" id="phet:94288104"/>
<dbReference type="Pfam" id="PF13917">
    <property type="entry name" value="zf-CCHC_3"/>
    <property type="match status" value="1"/>
</dbReference>
<reference evidence="2 3" key="1">
    <citation type="submission" date="2021-02" db="EMBL/GenBank/DDBJ databases">
        <title>Porcisia hertigi Genome sequencing and assembly.</title>
        <authorList>
            <person name="Almutairi H."/>
            <person name="Gatherer D."/>
        </authorList>
    </citation>
    <scope>NUCLEOTIDE SEQUENCE [LARGE SCALE GENOMIC DNA]</scope>
    <source>
        <strain evidence="2 3">C119</strain>
    </source>
</reference>
<sequence>MYGSKGPPKGYSVPRYDTNVSKRCQTCSSTEHWTFECSQKKSITSAKKSAVGTVKLSRSQMLRYGITQKSANFLPEPTEREVFDAELKELRSVLTAEVRQELKAAKAGAQTRELAPTTQGAPLLPAAPEKELLSDEVTVKKECSETRE</sequence>
<keyword evidence="3" id="KW-1185">Reference proteome</keyword>
<evidence type="ECO:0000313" key="3">
    <source>
        <dbReference type="Proteomes" id="UP000674318"/>
    </source>
</evidence>